<evidence type="ECO:0000313" key="9">
    <source>
        <dbReference type="EMBL" id="EDW60444.1"/>
    </source>
</evidence>
<accession>B4LIZ4</accession>
<dbReference type="PhylomeDB" id="B4LIZ4"/>
<comment type="catalytic activity">
    <reaction evidence="7">
        <text>ATP + H2O = ADP + phosphate + H(+)</text>
        <dbReference type="Rhea" id="RHEA:13065"/>
        <dbReference type="ChEBI" id="CHEBI:15377"/>
        <dbReference type="ChEBI" id="CHEBI:15378"/>
        <dbReference type="ChEBI" id="CHEBI:30616"/>
        <dbReference type="ChEBI" id="CHEBI:43474"/>
        <dbReference type="ChEBI" id="CHEBI:456216"/>
        <dbReference type="EC" id="3.6.4.13"/>
    </reaction>
</comment>
<keyword evidence="2" id="KW-0677">Repeat</keyword>
<evidence type="ECO:0000256" key="5">
    <source>
        <dbReference type="ARBA" id="ARBA00022806"/>
    </source>
</evidence>
<feature type="compositionally biased region" description="Acidic residues" evidence="8">
    <location>
        <begin position="1042"/>
        <end position="1052"/>
    </location>
</feature>
<dbReference type="EMBL" id="CH940648">
    <property type="protein sequence ID" value="EDW60444.1"/>
    <property type="molecule type" value="Genomic_DNA"/>
</dbReference>
<gene>
    <name evidence="9" type="primary">Dvir\GJ21486</name>
    <name evidence="9" type="ORF">Dvir_GJ21486</name>
</gene>
<keyword evidence="10" id="KW-1185">Reference proteome</keyword>
<name>B4LIZ4_DROVI</name>
<evidence type="ECO:0000313" key="10">
    <source>
        <dbReference type="Proteomes" id="UP000008792"/>
    </source>
</evidence>
<evidence type="ECO:0000256" key="1">
    <source>
        <dbReference type="ARBA" id="ARBA00012552"/>
    </source>
</evidence>
<dbReference type="GO" id="GO:0003724">
    <property type="term" value="F:RNA helicase activity"/>
    <property type="evidence" value="ECO:0007669"/>
    <property type="project" value="UniProtKB-EC"/>
</dbReference>
<evidence type="ECO:0000256" key="7">
    <source>
        <dbReference type="ARBA" id="ARBA00047984"/>
    </source>
</evidence>
<dbReference type="AlphaFoldDB" id="B4LIZ4"/>
<dbReference type="PANTHER" id="PTHR22655">
    <property type="entry name" value="ATP-DEPENDENT RNA HELICASE TDRD12-RELATED"/>
    <property type="match status" value="1"/>
</dbReference>
<keyword evidence="5" id="KW-0347">Helicase</keyword>
<dbReference type="Proteomes" id="UP000008792">
    <property type="component" value="Unassembled WGS sequence"/>
</dbReference>
<dbReference type="eggNOG" id="KOG0334">
    <property type="taxonomic scope" value="Eukaryota"/>
</dbReference>
<evidence type="ECO:0000256" key="4">
    <source>
        <dbReference type="ARBA" id="ARBA00022801"/>
    </source>
</evidence>
<feature type="compositionally biased region" description="Basic and acidic residues" evidence="8">
    <location>
        <begin position="1053"/>
        <end position="1072"/>
    </location>
</feature>
<reference evidence="9 10" key="1">
    <citation type="journal article" date="2007" name="Nature">
        <title>Evolution of genes and genomes on the Drosophila phylogeny.</title>
        <authorList>
            <consortium name="Drosophila 12 Genomes Consortium"/>
            <person name="Clark A.G."/>
            <person name="Eisen M.B."/>
            <person name="Smith D.R."/>
            <person name="Bergman C.M."/>
            <person name="Oliver B."/>
            <person name="Markow T.A."/>
            <person name="Kaufman T.C."/>
            <person name="Kellis M."/>
            <person name="Gelbart W."/>
            <person name="Iyer V.N."/>
            <person name="Pollard D.A."/>
            <person name="Sackton T.B."/>
            <person name="Larracuente A.M."/>
            <person name="Singh N.D."/>
            <person name="Abad J.P."/>
            <person name="Abt D.N."/>
            <person name="Adryan B."/>
            <person name="Aguade M."/>
            <person name="Akashi H."/>
            <person name="Anderson W.W."/>
            <person name="Aquadro C.F."/>
            <person name="Ardell D.H."/>
            <person name="Arguello R."/>
            <person name="Artieri C.G."/>
            <person name="Barbash D.A."/>
            <person name="Barker D."/>
            <person name="Barsanti P."/>
            <person name="Batterham P."/>
            <person name="Batzoglou S."/>
            <person name="Begun D."/>
            <person name="Bhutkar A."/>
            <person name="Blanco E."/>
            <person name="Bosak S.A."/>
            <person name="Bradley R.K."/>
            <person name="Brand A.D."/>
            <person name="Brent M.R."/>
            <person name="Brooks A.N."/>
            <person name="Brown R.H."/>
            <person name="Butlin R.K."/>
            <person name="Caggese C."/>
            <person name="Calvi B.R."/>
            <person name="Bernardo de Carvalho A."/>
            <person name="Caspi A."/>
            <person name="Castrezana S."/>
            <person name="Celniker S.E."/>
            <person name="Chang J.L."/>
            <person name="Chapple C."/>
            <person name="Chatterji S."/>
            <person name="Chinwalla A."/>
            <person name="Civetta A."/>
            <person name="Clifton S.W."/>
            <person name="Comeron J.M."/>
            <person name="Costello J.C."/>
            <person name="Coyne J.A."/>
            <person name="Daub J."/>
            <person name="David R.G."/>
            <person name="Delcher A.L."/>
            <person name="Delehaunty K."/>
            <person name="Do C.B."/>
            <person name="Ebling H."/>
            <person name="Edwards K."/>
            <person name="Eickbush T."/>
            <person name="Evans J.D."/>
            <person name="Filipski A."/>
            <person name="Findeiss S."/>
            <person name="Freyhult E."/>
            <person name="Fulton L."/>
            <person name="Fulton R."/>
            <person name="Garcia A.C."/>
            <person name="Gardiner A."/>
            <person name="Garfield D.A."/>
            <person name="Garvin B.E."/>
            <person name="Gibson G."/>
            <person name="Gilbert D."/>
            <person name="Gnerre S."/>
            <person name="Godfrey J."/>
            <person name="Good R."/>
            <person name="Gotea V."/>
            <person name="Gravely B."/>
            <person name="Greenberg A.J."/>
            <person name="Griffiths-Jones S."/>
            <person name="Gross S."/>
            <person name="Guigo R."/>
            <person name="Gustafson E.A."/>
            <person name="Haerty W."/>
            <person name="Hahn M.W."/>
            <person name="Halligan D.L."/>
            <person name="Halpern A.L."/>
            <person name="Halter G.M."/>
            <person name="Han M.V."/>
            <person name="Heger A."/>
            <person name="Hillier L."/>
            <person name="Hinrichs A.S."/>
            <person name="Holmes I."/>
            <person name="Hoskins R.A."/>
            <person name="Hubisz M.J."/>
            <person name="Hultmark D."/>
            <person name="Huntley M.A."/>
            <person name="Jaffe D.B."/>
            <person name="Jagadeeshan S."/>
            <person name="Jeck W.R."/>
            <person name="Johnson J."/>
            <person name="Jones C.D."/>
            <person name="Jordan W.C."/>
            <person name="Karpen G.H."/>
            <person name="Kataoka E."/>
            <person name="Keightley P.D."/>
            <person name="Kheradpour P."/>
            <person name="Kirkness E.F."/>
            <person name="Koerich L.B."/>
            <person name="Kristiansen K."/>
            <person name="Kudrna D."/>
            <person name="Kulathinal R.J."/>
            <person name="Kumar S."/>
            <person name="Kwok R."/>
            <person name="Lander E."/>
            <person name="Langley C.H."/>
            <person name="Lapoint R."/>
            <person name="Lazzaro B.P."/>
            <person name="Lee S.J."/>
            <person name="Levesque L."/>
            <person name="Li R."/>
            <person name="Lin C.F."/>
            <person name="Lin M.F."/>
            <person name="Lindblad-Toh K."/>
            <person name="Llopart A."/>
            <person name="Long M."/>
            <person name="Low L."/>
            <person name="Lozovsky E."/>
            <person name="Lu J."/>
            <person name="Luo M."/>
            <person name="Machado C.A."/>
            <person name="Makalowski W."/>
            <person name="Marzo M."/>
            <person name="Matsuda M."/>
            <person name="Matzkin L."/>
            <person name="McAllister B."/>
            <person name="McBride C.S."/>
            <person name="McKernan B."/>
            <person name="McKernan K."/>
            <person name="Mendez-Lago M."/>
            <person name="Minx P."/>
            <person name="Mollenhauer M.U."/>
            <person name="Montooth K."/>
            <person name="Mount S.M."/>
            <person name="Mu X."/>
            <person name="Myers E."/>
            <person name="Negre B."/>
            <person name="Newfeld S."/>
            <person name="Nielsen R."/>
            <person name="Noor M.A."/>
            <person name="O'Grady P."/>
            <person name="Pachter L."/>
            <person name="Papaceit M."/>
            <person name="Parisi M.J."/>
            <person name="Parisi M."/>
            <person name="Parts L."/>
            <person name="Pedersen J.S."/>
            <person name="Pesole G."/>
            <person name="Phillippy A.M."/>
            <person name="Ponting C.P."/>
            <person name="Pop M."/>
            <person name="Porcelli D."/>
            <person name="Powell J.R."/>
            <person name="Prohaska S."/>
            <person name="Pruitt K."/>
            <person name="Puig M."/>
            <person name="Quesneville H."/>
            <person name="Ram K.R."/>
            <person name="Rand D."/>
            <person name="Rasmussen M.D."/>
            <person name="Reed L.K."/>
            <person name="Reenan R."/>
            <person name="Reily A."/>
            <person name="Remington K.A."/>
            <person name="Rieger T.T."/>
            <person name="Ritchie M.G."/>
            <person name="Robin C."/>
            <person name="Rogers Y.H."/>
            <person name="Rohde C."/>
            <person name="Rozas J."/>
            <person name="Rubenfield M.J."/>
            <person name="Ruiz A."/>
            <person name="Russo S."/>
            <person name="Salzberg S.L."/>
            <person name="Sanchez-Gracia A."/>
            <person name="Saranga D.J."/>
            <person name="Sato H."/>
            <person name="Schaeffer S.W."/>
            <person name="Schatz M.C."/>
            <person name="Schlenke T."/>
            <person name="Schwartz R."/>
            <person name="Segarra C."/>
            <person name="Singh R.S."/>
            <person name="Sirot L."/>
            <person name="Sirota M."/>
            <person name="Sisneros N.B."/>
            <person name="Smith C.D."/>
            <person name="Smith T.F."/>
            <person name="Spieth J."/>
            <person name="Stage D.E."/>
            <person name="Stark A."/>
            <person name="Stephan W."/>
            <person name="Strausberg R.L."/>
            <person name="Strempel S."/>
            <person name="Sturgill D."/>
            <person name="Sutton G."/>
            <person name="Sutton G.G."/>
            <person name="Tao W."/>
            <person name="Teichmann S."/>
            <person name="Tobari Y.N."/>
            <person name="Tomimura Y."/>
            <person name="Tsolas J.M."/>
            <person name="Valente V.L."/>
            <person name="Venter E."/>
            <person name="Venter J.C."/>
            <person name="Vicario S."/>
            <person name="Vieira F.G."/>
            <person name="Vilella A.J."/>
            <person name="Villasante A."/>
            <person name="Walenz B."/>
            <person name="Wang J."/>
            <person name="Wasserman M."/>
            <person name="Watts T."/>
            <person name="Wilson D."/>
            <person name="Wilson R.K."/>
            <person name="Wing R.A."/>
            <person name="Wolfner M.F."/>
            <person name="Wong A."/>
            <person name="Wong G.K."/>
            <person name="Wu C.I."/>
            <person name="Wu G."/>
            <person name="Yamamoto D."/>
            <person name="Yang H.P."/>
            <person name="Yang S.P."/>
            <person name="Yorke J.A."/>
            <person name="Yoshida K."/>
            <person name="Zdobnov E."/>
            <person name="Zhang P."/>
            <person name="Zhang Y."/>
            <person name="Zimin A.V."/>
            <person name="Baldwin J."/>
            <person name="Abdouelleil A."/>
            <person name="Abdulkadir J."/>
            <person name="Abebe A."/>
            <person name="Abera B."/>
            <person name="Abreu J."/>
            <person name="Acer S.C."/>
            <person name="Aftuck L."/>
            <person name="Alexander A."/>
            <person name="An P."/>
            <person name="Anderson E."/>
            <person name="Anderson S."/>
            <person name="Arachi H."/>
            <person name="Azer M."/>
            <person name="Bachantsang P."/>
            <person name="Barry A."/>
            <person name="Bayul T."/>
            <person name="Berlin A."/>
            <person name="Bessette D."/>
            <person name="Bloom T."/>
            <person name="Blye J."/>
            <person name="Boguslavskiy L."/>
            <person name="Bonnet C."/>
            <person name="Boukhgalter B."/>
            <person name="Bourzgui I."/>
            <person name="Brown A."/>
            <person name="Cahill P."/>
            <person name="Channer S."/>
            <person name="Cheshatsang Y."/>
            <person name="Chuda L."/>
            <person name="Citroen M."/>
            <person name="Collymore A."/>
            <person name="Cooke P."/>
            <person name="Costello M."/>
            <person name="D'Aco K."/>
            <person name="Daza R."/>
            <person name="De Haan G."/>
            <person name="DeGray S."/>
            <person name="DeMaso C."/>
            <person name="Dhargay N."/>
            <person name="Dooley K."/>
            <person name="Dooley E."/>
            <person name="Doricent M."/>
            <person name="Dorje P."/>
            <person name="Dorjee K."/>
            <person name="Dupes A."/>
            <person name="Elong R."/>
            <person name="Falk J."/>
            <person name="Farina A."/>
            <person name="Faro S."/>
            <person name="Ferguson D."/>
            <person name="Fisher S."/>
            <person name="Foley C.D."/>
            <person name="Franke A."/>
            <person name="Friedrich D."/>
            <person name="Gadbois L."/>
            <person name="Gearin G."/>
            <person name="Gearin C.R."/>
            <person name="Giannoukos G."/>
            <person name="Goode T."/>
            <person name="Graham J."/>
            <person name="Grandbois E."/>
            <person name="Grewal S."/>
            <person name="Gyaltsen K."/>
            <person name="Hafez N."/>
            <person name="Hagos B."/>
            <person name="Hall J."/>
            <person name="Henson C."/>
            <person name="Hollinger A."/>
            <person name="Honan T."/>
            <person name="Huard M.D."/>
            <person name="Hughes L."/>
            <person name="Hurhula B."/>
            <person name="Husby M.E."/>
            <person name="Kamat A."/>
            <person name="Kanga B."/>
            <person name="Kashin S."/>
            <person name="Khazanovich D."/>
            <person name="Kisner P."/>
            <person name="Lance K."/>
            <person name="Lara M."/>
            <person name="Lee W."/>
            <person name="Lennon N."/>
            <person name="Letendre F."/>
            <person name="LeVine R."/>
            <person name="Lipovsky A."/>
            <person name="Liu X."/>
            <person name="Liu J."/>
            <person name="Liu S."/>
            <person name="Lokyitsang T."/>
            <person name="Lokyitsang Y."/>
            <person name="Lubonja R."/>
            <person name="Lui A."/>
            <person name="MacDonald P."/>
            <person name="Magnisalis V."/>
            <person name="Maru K."/>
            <person name="Matthews C."/>
            <person name="McCusker W."/>
            <person name="McDonough S."/>
            <person name="Mehta T."/>
            <person name="Meldrim J."/>
            <person name="Meneus L."/>
            <person name="Mihai O."/>
            <person name="Mihalev A."/>
            <person name="Mihova T."/>
            <person name="Mittelman R."/>
            <person name="Mlenga V."/>
            <person name="Montmayeur A."/>
            <person name="Mulrain L."/>
            <person name="Navidi A."/>
            <person name="Naylor J."/>
            <person name="Negash T."/>
            <person name="Nguyen T."/>
            <person name="Nguyen N."/>
            <person name="Nicol R."/>
            <person name="Norbu C."/>
            <person name="Norbu N."/>
            <person name="Novod N."/>
            <person name="O'Neill B."/>
            <person name="Osman S."/>
            <person name="Markiewicz E."/>
            <person name="Oyono O.L."/>
            <person name="Patti C."/>
            <person name="Phunkhang P."/>
            <person name="Pierre F."/>
            <person name="Priest M."/>
            <person name="Raghuraman S."/>
            <person name="Rege F."/>
            <person name="Reyes R."/>
            <person name="Rise C."/>
            <person name="Rogov P."/>
            <person name="Ross K."/>
            <person name="Ryan E."/>
            <person name="Settipalli S."/>
            <person name="Shea T."/>
            <person name="Sherpa N."/>
            <person name="Shi L."/>
            <person name="Shih D."/>
            <person name="Sparrow T."/>
            <person name="Spaulding J."/>
            <person name="Stalker J."/>
            <person name="Stange-Thomann N."/>
            <person name="Stavropoulos S."/>
            <person name="Stone C."/>
            <person name="Strader C."/>
            <person name="Tesfaye S."/>
            <person name="Thomson T."/>
            <person name="Thoulutsang Y."/>
            <person name="Thoulutsang D."/>
            <person name="Topham K."/>
            <person name="Topping I."/>
            <person name="Tsamla T."/>
            <person name="Vassiliev H."/>
            <person name="Vo A."/>
            <person name="Wangchuk T."/>
            <person name="Wangdi T."/>
            <person name="Weiand M."/>
            <person name="Wilkinson J."/>
            <person name="Wilson A."/>
            <person name="Yadav S."/>
            <person name="Young G."/>
            <person name="Yu Q."/>
            <person name="Zembek L."/>
            <person name="Zhong D."/>
            <person name="Zimmer A."/>
            <person name="Zwirko Z."/>
            <person name="Jaffe D.B."/>
            <person name="Alvarez P."/>
            <person name="Brockman W."/>
            <person name="Butler J."/>
            <person name="Chin C."/>
            <person name="Gnerre S."/>
            <person name="Grabherr M."/>
            <person name="Kleber M."/>
            <person name="Mauceli E."/>
            <person name="MacCallum I."/>
        </authorList>
    </citation>
    <scope>NUCLEOTIDE SEQUENCE [LARGE SCALE GENOMIC DNA]</scope>
    <source>
        <strain evidence="10">Tucson 15010-1051.87</strain>
    </source>
</reference>
<dbReference type="OMA" id="HGAMIVG"/>
<proteinExistence type="predicted"/>
<evidence type="ECO:0000256" key="3">
    <source>
        <dbReference type="ARBA" id="ARBA00022741"/>
    </source>
</evidence>
<evidence type="ECO:0000256" key="8">
    <source>
        <dbReference type="SAM" id="MobiDB-lite"/>
    </source>
</evidence>
<dbReference type="OrthoDB" id="249932at2759"/>
<dbReference type="PANTHER" id="PTHR22655:SF2">
    <property type="entry name" value="ATP-DEPENDENT RNA HELICASE TDRD12-RELATED"/>
    <property type="match status" value="1"/>
</dbReference>
<organism evidence="9 10">
    <name type="scientific">Drosophila virilis</name>
    <name type="common">Fruit fly</name>
    <dbReference type="NCBI Taxonomy" id="7244"/>
    <lineage>
        <taxon>Eukaryota</taxon>
        <taxon>Metazoa</taxon>
        <taxon>Ecdysozoa</taxon>
        <taxon>Arthropoda</taxon>
        <taxon>Hexapoda</taxon>
        <taxon>Insecta</taxon>
        <taxon>Pterygota</taxon>
        <taxon>Neoptera</taxon>
        <taxon>Endopterygota</taxon>
        <taxon>Diptera</taxon>
        <taxon>Brachycera</taxon>
        <taxon>Muscomorpha</taxon>
        <taxon>Ephydroidea</taxon>
        <taxon>Drosophilidae</taxon>
        <taxon>Drosophila</taxon>
    </lineage>
</organism>
<sequence length="1072" mass="122672">MTPKPQKCPTDNNSNSDSDSLYYGVQESFPFARHTRPLLVANCSEYAVAHSNVRLKPARHLNEVSFLPHILIAMRRLRFTQLLRLQSYAWPHLGQGEGHGAVIVSAPRSGRTLSYVPPLCQVVCTTLTEQRRRMQRCWQLQGPIALVLVADLDRVQQTGSLCNAMLRKAKNEEWLTLVLTVPSARTPELFQRLLNGVGCLVATPAQFLWLCGNGVKLPSLRFVAYDDVDLMPADQLQEAHQQLLLLTKQQRPQLVINTQSYEPKLLHMLREFNSQPMVLFGDVLEAAVYGGTRMRISLLRRAAKSEELLRVLHERPPHLRRTVINCHTDADICELVQTLKAHGYGCLPYYQTADLAVREQVHRWMQDSRGELLLCTDHCPELDIRHAHTLLHYSMSANWSLFKLRHLALADNLRNRLALTQPGEQSEPDTLLSLVLLDESNHKQLPRLVDFLQMHQHVDERIVQLARHIRAQLERAKCNEPALCDLLLSLGGCVGAQCEQRHQLLPQDRQLAVPLPAGGDVKLQLIRVYTPAHYCVRLLEHLPLGGSWQRVPRDATLDLQLQLLQSQQCVRHWPPQAKEICIYRNANGYERVRILRVAHIAQVNLSRTDVDVEVQALDVDTRRFKTTSGQLYICPEQLREATPLAMDLRILGLVPHTGERSWHEQDGQQCAAWLNAVPQPNFLQARIVLALSHTLFVQDLALTSYAPSLKMHVRRLTMCQQLLRKQLAKKCEQVVAKQLQFLEQNSNQAMLEPQVAQPREMPKLLTATPLASRCGIFAKMAMQLGKDNRMRLELEKNQQEAQQQCTERKPTEQELQQPAESIEALYKCLINCTLMELKDKCSQEQLLAADPKHKPEALHSNIMDPQSKLPPTAPVTVRRRNKRKSVAVSDKVHDMQLHISARVLRPEVLYYQTRFTLELQIVLPEDNLPYEALLHNGCCIAFWTLSTSATPIYQFILNTHCAYQQLRHHRQGRTVYVSLLKSLAVTYPLDFGFYKFMKPHHEKLHLLEKERRARIANFEAYLLHKGYIPGRVAKRANSSDELSSDEQADEMSFDPRVERVERARDDAEFNCD</sequence>
<dbReference type="GO" id="GO:0042078">
    <property type="term" value="P:germ-line stem cell division"/>
    <property type="evidence" value="ECO:0007669"/>
    <property type="project" value="TreeGrafter"/>
</dbReference>
<dbReference type="KEGG" id="dvi:6625177"/>
<dbReference type="InParanoid" id="B4LIZ4"/>
<protein>
    <recommendedName>
        <fullName evidence="1">RNA helicase</fullName>
        <ecNumber evidence="1">3.6.4.13</ecNumber>
    </recommendedName>
</protein>
<dbReference type="STRING" id="7244.B4LIZ4"/>
<feature type="region of interest" description="Disordered" evidence="8">
    <location>
        <begin position="796"/>
        <end position="816"/>
    </location>
</feature>
<keyword evidence="4" id="KW-0378">Hydrolase</keyword>
<evidence type="ECO:0000256" key="6">
    <source>
        <dbReference type="ARBA" id="ARBA00022840"/>
    </source>
</evidence>
<dbReference type="InterPro" id="IPR027417">
    <property type="entry name" value="P-loop_NTPase"/>
</dbReference>
<dbReference type="GO" id="GO:0005524">
    <property type="term" value="F:ATP binding"/>
    <property type="evidence" value="ECO:0007669"/>
    <property type="project" value="UniProtKB-KW"/>
</dbReference>
<evidence type="ECO:0000256" key="2">
    <source>
        <dbReference type="ARBA" id="ARBA00022737"/>
    </source>
</evidence>
<dbReference type="FunCoup" id="B4LIZ4">
    <property type="interactions" value="6"/>
</dbReference>
<dbReference type="HOGENOM" id="CLU_286417_0_0_1"/>
<dbReference type="SUPFAM" id="SSF52540">
    <property type="entry name" value="P-loop containing nucleoside triphosphate hydrolases"/>
    <property type="match status" value="2"/>
</dbReference>
<dbReference type="Gene3D" id="3.40.50.300">
    <property type="entry name" value="P-loop containing nucleotide triphosphate hydrolases"/>
    <property type="match status" value="2"/>
</dbReference>
<dbReference type="GO" id="GO:0016787">
    <property type="term" value="F:hydrolase activity"/>
    <property type="evidence" value="ECO:0007669"/>
    <property type="project" value="UniProtKB-KW"/>
</dbReference>
<keyword evidence="3" id="KW-0547">Nucleotide-binding</keyword>
<dbReference type="EC" id="3.6.4.13" evidence="1"/>
<feature type="region of interest" description="Disordered" evidence="8">
    <location>
        <begin position="1038"/>
        <end position="1072"/>
    </location>
</feature>
<keyword evidence="6" id="KW-0067">ATP-binding</keyword>